<proteinExistence type="predicted"/>
<dbReference type="AlphaFoldDB" id="A0A6J6E4K9"/>
<accession>A0A6J6E4K9</accession>
<evidence type="ECO:0000313" key="1">
    <source>
        <dbReference type="EMBL" id="CAB4570219.1"/>
    </source>
</evidence>
<gene>
    <name evidence="1" type="ORF">UFOPK1650_00663</name>
</gene>
<reference evidence="1" key="1">
    <citation type="submission" date="2020-05" db="EMBL/GenBank/DDBJ databases">
        <authorList>
            <person name="Chiriac C."/>
            <person name="Salcher M."/>
            <person name="Ghai R."/>
            <person name="Kavagutti S V."/>
        </authorList>
    </citation>
    <scope>NUCLEOTIDE SEQUENCE</scope>
</reference>
<organism evidence="1">
    <name type="scientific">freshwater metagenome</name>
    <dbReference type="NCBI Taxonomy" id="449393"/>
    <lineage>
        <taxon>unclassified sequences</taxon>
        <taxon>metagenomes</taxon>
        <taxon>ecological metagenomes</taxon>
    </lineage>
</organism>
<sequence length="54" mass="5954">MLSISGVHADPVAAFMFALVHFSKSTSAYRDTELTVVASRYRILEKEVVPGELL</sequence>
<name>A0A6J6E4K9_9ZZZZ</name>
<dbReference type="EMBL" id="CAEZTJ010000088">
    <property type="protein sequence ID" value="CAB4570219.1"/>
    <property type="molecule type" value="Genomic_DNA"/>
</dbReference>
<protein>
    <submittedName>
        <fullName evidence="1">Unannotated protein</fullName>
    </submittedName>
</protein>